<dbReference type="Pfam" id="PF23544">
    <property type="entry name" value="AtuA_ferredoxin"/>
    <property type="match status" value="1"/>
</dbReference>
<accession>A0ABR5NDX1</accession>
<evidence type="ECO:0000313" key="3">
    <source>
        <dbReference type="Proteomes" id="UP000051063"/>
    </source>
</evidence>
<name>A0ABR5NDX1_BRECH</name>
<dbReference type="EMBL" id="LJJB01000007">
    <property type="protein sequence ID" value="KQL49750.1"/>
    <property type="molecule type" value="Genomic_DNA"/>
</dbReference>
<protein>
    <submittedName>
        <fullName evidence="2">Beta-lactamase</fullName>
    </submittedName>
</protein>
<gene>
    <name evidence="2" type="ORF">AN963_08555</name>
</gene>
<keyword evidence="3" id="KW-1185">Reference proteome</keyword>
<dbReference type="InterPro" id="IPR056362">
    <property type="entry name" value="AtuA-like_ferredoxin_dom"/>
</dbReference>
<feature type="domain" description="AtuA-like ferredoxin-fold" evidence="1">
    <location>
        <begin position="4"/>
        <end position="101"/>
    </location>
</feature>
<comment type="caution">
    <text evidence="2">The sequence shown here is derived from an EMBL/GenBank/DDBJ whole genome shotgun (WGS) entry which is preliminary data.</text>
</comment>
<dbReference type="PANTHER" id="PTHR47585">
    <property type="match status" value="1"/>
</dbReference>
<dbReference type="RefSeq" id="WP_055744067.1">
    <property type="nucleotide sequence ID" value="NZ_LJJB01000007.1"/>
</dbReference>
<evidence type="ECO:0000313" key="2">
    <source>
        <dbReference type="EMBL" id="KQL49750.1"/>
    </source>
</evidence>
<organism evidence="2 3">
    <name type="scientific">Brevibacillus choshinensis</name>
    <dbReference type="NCBI Taxonomy" id="54911"/>
    <lineage>
        <taxon>Bacteria</taxon>
        <taxon>Bacillati</taxon>
        <taxon>Bacillota</taxon>
        <taxon>Bacilli</taxon>
        <taxon>Bacillales</taxon>
        <taxon>Paenibacillaceae</taxon>
        <taxon>Brevibacillus</taxon>
    </lineage>
</organism>
<sequence>MKVTLSLIAQARSGDKGNLSDISLFAKSEHIYEIFKQEVTAERVKEHFCGICKGEVERFEVPNVLALKFVLHDALGGGGPLSIRIDNLGKSLGAALLRMEIDIPEEYMRDLERKRPPRNFGEHAW</sequence>
<dbReference type="PANTHER" id="PTHR47585:SF2">
    <property type="entry name" value="DUF1446 DOMAIN PROTEIN (AFU_ORTHOLOGUE AFUA_6G11420)"/>
    <property type="match status" value="1"/>
</dbReference>
<reference evidence="2 3" key="1">
    <citation type="submission" date="2015-09" db="EMBL/GenBank/DDBJ databases">
        <title>Genome sequencing project for genomic taxonomy and phylogenomics of Bacillus-like bacteria.</title>
        <authorList>
            <person name="Liu B."/>
            <person name="Wang J."/>
            <person name="Zhu Y."/>
            <person name="Liu G."/>
            <person name="Chen Q."/>
            <person name="Chen Z."/>
            <person name="Lan J."/>
            <person name="Che J."/>
            <person name="Ge C."/>
            <person name="Shi H."/>
            <person name="Pan Z."/>
            <person name="Liu X."/>
        </authorList>
    </citation>
    <scope>NUCLEOTIDE SEQUENCE [LARGE SCALE GENOMIC DNA]</scope>
    <source>
        <strain evidence="2 3">DSM 8552</strain>
    </source>
</reference>
<proteinExistence type="predicted"/>
<evidence type="ECO:0000259" key="1">
    <source>
        <dbReference type="Pfam" id="PF23544"/>
    </source>
</evidence>
<dbReference type="Proteomes" id="UP000051063">
    <property type="component" value="Unassembled WGS sequence"/>
</dbReference>